<feature type="transmembrane region" description="Helical" evidence="1">
    <location>
        <begin position="47"/>
        <end position="67"/>
    </location>
</feature>
<feature type="transmembrane region" description="Helical" evidence="1">
    <location>
        <begin position="162"/>
        <end position="182"/>
    </location>
</feature>
<protein>
    <submittedName>
        <fullName evidence="2">HdeD family acid-resistance protein</fullName>
    </submittedName>
</protein>
<feature type="transmembrane region" description="Helical" evidence="1">
    <location>
        <begin position="103"/>
        <end position="126"/>
    </location>
</feature>
<gene>
    <name evidence="2" type="ORF">LZ495_20920</name>
</gene>
<sequence length="211" mass="22253">METETNPSIQGMWGQLAQAAWQAVLLAGLATLALGCVILAWPEPTLMVVGVLFGVYLLITGVAQLIAAFGTHAATSMRVMAFISGALSVLLGLFCFRGTTQSIFLLAVWIGIGWLFRGITETMAAVSDSDMPSRGWQVFLGVITAIGGVVLIVAPFGSISVLTVFAGIWLILVGLVEIVTAFRIRGHAKKISEAEAEWAADNAAARTVMGE</sequence>
<keyword evidence="1" id="KW-1133">Transmembrane helix</keyword>
<evidence type="ECO:0000313" key="3">
    <source>
        <dbReference type="Proteomes" id="UP001165378"/>
    </source>
</evidence>
<keyword evidence="1" id="KW-0812">Transmembrane</keyword>
<dbReference type="PANTHER" id="PTHR34989">
    <property type="entry name" value="PROTEIN HDED"/>
    <property type="match status" value="1"/>
</dbReference>
<dbReference type="RefSeq" id="WP_235054056.1">
    <property type="nucleotide sequence ID" value="NZ_JAKFHA010000012.1"/>
</dbReference>
<feature type="transmembrane region" description="Helical" evidence="1">
    <location>
        <begin position="138"/>
        <end position="156"/>
    </location>
</feature>
<organism evidence="2 3">
    <name type="scientific">Yinghuangia soli</name>
    <dbReference type="NCBI Taxonomy" id="2908204"/>
    <lineage>
        <taxon>Bacteria</taxon>
        <taxon>Bacillati</taxon>
        <taxon>Actinomycetota</taxon>
        <taxon>Actinomycetes</taxon>
        <taxon>Kitasatosporales</taxon>
        <taxon>Streptomycetaceae</taxon>
        <taxon>Yinghuangia</taxon>
    </lineage>
</organism>
<dbReference type="Pfam" id="PF03729">
    <property type="entry name" value="DUF308"/>
    <property type="match status" value="2"/>
</dbReference>
<feature type="transmembrane region" description="Helical" evidence="1">
    <location>
        <begin position="79"/>
        <end position="97"/>
    </location>
</feature>
<dbReference type="Proteomes" id="UP001165378">
    <property type="component" value="Unassembled WGS sequence"/>
</dbReference>
<name>A0AA41U1K9_9ACTN</name>
<dbReference type="EMBL" id="JAKFHA010000012">
    <property type="protein sequence ID" value="MCF2529665.1"/>
    <property type="molecule type" value="Genomic_DNA"/>
</dbReference>
<keyword evidence="3" id="KW-1185">Reference proteome</keyword>
<dbReference type="InterPro" id="IPR005325">
    <property type="entry name" value="DUF308_memb"/>
</dbReference>
<proteinExistence type="predicted"/>
<reference evidence="2" key="1">
    <citation type="submission" date="2022-01" db="EMBL/GenBank/DDBJ databases">
        <title>Genome-Based Taxonomic Classification of the Phylum Actinobacteria.</title>
        <authorList>
            <person name="Gao Y."/>
        </authorList>
    </citation>
    <scope>NUCLEOTIDE SEQUENCE</scope>
    <source>
        <strain evidence="2">KLBMP 8922</strain>
    </source>
</reference>
<accession>A0AA41U1K9</accession>
<keyword evidence="1" id="KW-0472">Membrane</keyword>
<dbReference type="InterPro" id="IPR052712">
    <property type="entry name" value="Acid_resist_chaperone_HdeD"/>
</dbReference>
<evidence type="ECO:0000313" key="2">
    <source>
        <dbReference type="EMBL" id="MCF2529665.1"/>
    </source>
</evidence>
<dbReference type="GO" id="GO:0005886">
    <property type="term" value="C:plasma membrane"/>
    <property type="evidence" value="ECO:0007669"/>
    <property type="project" value="TreeGrafter"/>
</dbReference>
<feature type="transmembrane region" description="Helical" evidence="1">
    <location>
        <begin position="20"/>
        <end position="41"/>
    </location>
</feature>
<evidence type="ECO:0000256" key="1">
    <source>
        <dbReference type="SAM" id="Phobius"/>
    </source>
</evidence>
<dbReference type="AlphaFoldDB" id="A0AA41U1K9"/>
<dbReference type="PANTHER" id="PTHR34989:SF1">
    <property type="entry name" value="PROTEIN HDED"/>
    <property type="match status" value="1"/>
</dbReference>
<comment type="caution">
    <text evidence="2">The sequence shown here is derived from an EMBL/GenBank/DDBJ whole genome shotgun (WGS) entry which is preliminary data.</text>
</comment>